<dbReference type="HOGENOM" id="CLU_137928_0_0_2"/>
<dbReference type="PATRIC" id="fig|213585.10.peg.1421"/>
<proteinExistence type="predicted"/>
<dbReference type="EMBL" id="CP009512">
    <property type="protein sequence ID" value="AKB64336.1"/>
    <property type="molecule type" value="Genomic_DNA"/>
</dbReference>
<evidence type="ECO:0000313" key="1">
    <source>
        <dbReference type="EMBL" id="AKB64336.1"/>
    </source>
</evidence>
<evidence type="ECO:0000313" key="2">
    <source>
        <dbReference type="Proteomes" id="UP000033097"/>
    </source>
</evidence>
<dbReference type="PANTHER" id="PTHR36849:SF1">
    <property type="entry name" value="CYTOPLASMIC PROTEIN"/>
    <property type="match status" value="1"/>
</dbReference>
<dbReference type="RefSeq" id="WP_048038679.1">
    <property type="nucleotide sequence ID" value="NZ_CP009512.1"/>
</dbReference>
<dbReference type="InterPro" id="IPR052552">
    <property type="entry name" value="YeaO-like"/>
</dbReference>
<organism evidence="1 2">
    <name type="scientific">Methanosarcina mazei S-6</name>
    <dbReference type="NCBI Taxonomy" id="213585"/>
    <lineage>
        <taxon>Archaea</taxon>
        <taxon>Methanobacteriati</taxon>
        <taxon>Methanobacteriota</taxon>
        <taxon>Stenosarchaea group</taxon>
        <taxon>Methanomicrobia</taxon>
        <taxon>Methanosarcinales</taxon>
        <taxon>Methanosarcinaceae</taxon>
        <taxon>Methanosarcina</taxon>
    </lineage>
</organism>
<dbReference type="AlphaFoldDB" id="A0A0E3LTY6"/>
<sequence>MIRLKRIYEQPSDHDGFRVLVDRLWPRGLRKNEVRLDLWLKEIAPRDELRKWFSHDPEKWEEFRKCYLEELELKEEYVQKLMDKAKETDLTLLYAAKNEDLNNAAVLKEYLDSRLKR</sequence>
<protein>
    <recommendedName>
        <fullName evidence="3">Uroporphyrin-III c-methyltransferase</fullName>
    </recommendedName>
</protein>
<name>A0A0E3LTY6_METMZ</name>
<dbReference type="GeneID" id="24850798"/>
<accession>A0A0E3LTY6</accession>
<evidence type="ECO:0008006" key="3">
    <source>
        <dbReference type="Google" id="ProtNLM"/>
    </source>
</evidence>
<reference evidence="1 2" key="1">
    <citation type="submission" date="2014-07" db="EMBL/GenBank/DDBJ databases">
        <title>Methanogenic archaea and the global carbon cycle.</title>
        <authorList>
            <person name="Henriksen J.R."/>
            <person name="Luke J."/>
            <person name="Reinhart S."/>
            <person name="Benedict M.N."/>
            <person name="Youngblut N.D."/>
            <person name="Metcalf M.E."/>
            <person name="Whitaker R.J."/>
            <person name="Metcalf W.W."/>
        </authorList>
    </citation>
    <scope>NUCLEOTIDE SEQUENCE [LARGE SCALE GENOMIC DNA]</scope>
    <source>
        <strain evidence="1 2">S-6</strain>
    </source>
</reference>
<dbReference type="Proteomes" id="UP000033097">
    <property type="component" value="Chromosome"/>
</dbReference>
<dbReference type="KEGG" id="mmj:MSMAS_1140"/>
<dbReference type="Pfam" id="PF22752">
    <property type="entry name" value="DUF488-N3i"/>
    <property type="match status" value="1"/>
</dbReference>
<gene>
    <name evidence="1" type="ORF">MSMAS_1140</name>
</gene>
<dbReference type="PANTHER" id="PTHR36849">
    <property type="entry name" value="CYTOPLASMIC PROTEIN-RELATED"/>
    <property type="match status" value="1"/>
</dbReference>